<evidence type="ECO:0000256" key="3">
    <source>
        <dbReference type="ARBA" id="ARBA00022833"/>
    </source>
</evidence>
<proteinExistence type="inferred from homology"/>
<dbReference type="Proteomes" id="UP000664534">
    <property type="component" value="Unassembled WGS sequence"/>
</dbReference>
<dbReference type="SUPFAM" id="SSF53056">
    <property type="entry name" value="beta-carbonic anhydrase, cab"/>
    <property type="match status" value="1"/>
</dbReference>
<feature type="binding site" evidence="4">
    <location>
        <position position="99"/>
    </location>
    <ligand>
        <name>Zn(2+)</name>
        <dbReference type="ChEBI" id="CHEBI:29105"/>
    </ligand>
</feature>
<protein>
    <recommendedName>
        <fullName evidence="7">Carbonic anhydrase</fullName>
    </recommendedName>
</protein>
<keyword evidence="6" id="KW-1185">Reference proteome</keyword>
<keyword evidence="3 4" id="KW-0862">Zinc</keyword>
<dbReference type="PANTHER" id="PTHR43175">
    <property type="entry name" value="CARBONIC ANHYDRASE"/>
    <property type="match status" value="1"/>
</dbReference>
<reference evidence="5" key="1">
    <citation type="submission" date="2021-03" db="EMBL/GenBank/DDBJ databases">
        <authorList>
            <person name="Tagirdzhanova G."/>
        </authorList>
    </citation>
    <scope>NUCLEOTIDE SEQUENCE</scope>
</reference>
<organism evidence="5 6">
    <name type="scientific">Imshaugia aleurites</name>
    <dbReference type="NCBI Taxonomy" id="172621"/>
    <lineage>
        <taxon>Eukaryota</taxon>
        <taxon>Fungi</taxon>
        <taxon>Dikarya</taxon>
        <taxon>Ascomycota</taxon>
        <taxon>Pezizomycotina</taxon>
        <taxon>Lecanoromycetes</taxon>
        <taxon>OSLEUM clade</taxon>
        <taxon>Lecanoromycetidae</taxon>
        <taxon>Lecanorales</taxon>
        <taxon>Lecanorineae</taxon>
        <taxon>Parmeliaceae</taxon>
        <taxon>Imshaugia</taxon>
    </lineage>
</organism>
<evidence type="ECO:0000256" key="1">
    <source>
        <dbReference type="ARBA" id="ARBA00006217"/>
    </source>
</evidence>
<dbReference type="InterPro" id="IPR036874">
    <property type="entry name" value="Carbonic_anhydrase_sf"/>
</dbReference>
<dbReference type="PANTHER" id="PTHR43175:SF3">
    <property type="entry name" value="CARBON DISULFIDE HYDROLASE"/>
    <property type="match status" value="1"/>
</dbReference>
<gene>
    <name evidence="5" type="ORF">IMSHALPRED_006488</name>
</gene>
<feature type="binding site" evidence="4">
    <location>
        <position position="47"/>
    </location>
    <ligand>
        <name>Zn(2+)</name>
        <dbReference type="ChEBI" id="CHEBI:29105"/>
    </ligand>
</feature>
<evidence type="ECO:0000313" key="6">
    <source>
        <dbReference type="Proteomes" id="UP000664534"/>
    </source>
</evidence>
<accession>A0A8H3INE9</accession>
<feature type="binding site" evidence="4">
    <location>
        <position position="49"/>
    </location>
    <ligand>
        <name>Zn(2+)</name>
        <dbReference type="ChEBI" id="CHEBI:29105"/>
    </ligand>
</feature>
<dbReference type="InterPro" id="IPR001765">
    <property type="entry name" value="Carbonic_anhydrase"/>
</dbReference>
<keyword evidence="2 4" id="KW-0479">Metal-binding</keyword>
<evidence type="ECO:0008006" key="7">
    <source>
        <dbReference type="Google" id="ProtNLM"/>
    </source>
</evidence>
<dbReference type="EMBL" id="CAJPDT010000039">
    <property type="protein sequence ID" value="CAF9925493.1"/>
    <property type="molecule type" value="Genomic_DNA"/>
</dbReference>
<dbReference type="GO" id="GO:0008270">
    <property type="term" value="F:zinc ion binding"/>
    <property type="evidence" value="ECO:0007669"/>
    <property type="project" value="InterPro"/>
</dbReference>
<comment type="caution">
    <text evidence="5">The sequence shown here is derived from an EMBL/GenBank/DDBJ whole genome shotgun (WGS) entry which is preliminary data.</text>
</comment>
<evidence type="ECO:0000256" key="2">
    <source>
        <dbReference type="ARBA" id="ARBA00022723"/>
    </source>
</evidence>
<dbReference type="AlphaFoldDB" id="A0A8H3INE9"/>
<evidence type="ECO:0000313" key="5">
    <source>
        <dbReference type="EMBL" id="CAF9925493.1"/>
    </source>
</evidence>
<evidence type="ECO:0000256" key="4">
    <source>
        <dbReference type="PIRSR" id="PIRSR601765-1"/>
    </source>
</evidence>
<dbReference type="OrthoDB" id="10248475at2759"/>
<comment type="similarity">
    <text evidence="1">Belongs to the beta-class carbonic anhydrase family.</text>
</comment>
<sequence>MAATDSKIQGFLENNRKFAETWKTPPTMEQIRVFTKQAGGGFIILTCLDPRCVPEKFFGPAFDAAVYRNAGGRATKDAITSITVLQSLVNVQAVLVVHHTGKRSLLPIAIWGWGHCGVTHLTDDQIRKEAKARTPDAAEEIDATESYGCIDAADFDKTIKVDVETLRSSKVLAEVEIRGLALDTETGLVRELEI</sequence>
<name>A0A8H3INE9_9LECA</name>
<dbReference type="Gene3D" id="3.40.1050.10">
    <property type="entry name" value="Carbonic anhydrase"/>
    <property type="match status" value="1"/>
</dbReference>
<comment type="cofactor">
    <cofactor evidence="4">
        <name>Zn(2+)</name>
        <dbReference type="ChEBI" id="CHEBI:29105"/>
    </cofactor>
    <text evidence="4">Binds 1 zinc ion per subunit.</text>
</comment>
<dbReference type="GO" id="GO:0004089">
    <property type="term" value="F:carbonate dehydratase activity"/>
    <property type="evidence" value="ECO:0007669"/>
    <property type="project" value="InterPro"/>
</dbReference>
<dbReference type="SMART" id="SM00947">
    <property type="entry name" value="Pro_CA"/>
    <property type="match status" value="1"/>
</dbReference>